<reference evidence="5" key="1">
    <citation type="submission" date="2017-08" db="EMBL/GenBank/DDBJ databases">
        <title>A dynamic microbial community with high functional redundancy inhabits the cold, oxic subseafloor aquifer.</title>
        <authorList>
            <person name="Tully B.J."/>
            <person name="Wheat C.G."/>
            <person name="Glazer B.T."/>
            <person name="Huber J.A."/>
        </authorList>
    </citation>
    <scope>NUCLEOTIDE SEQUENCE [LARGE SCALE GENOMIC DNA]</scope>
</reference>
<evidence type="ECO:0000256" key="2">
    <source>
        <dbReference type="ARBA" id="ARBA00022803"/>
    </source>
</evidence>
<evidence type="ECO:0000313" key="4">
    <source>
        <dbReference type="EMBL" id="PCJ43493.1"/>
    </source>
</evidence>
<keyword evidence="1" id="KW-0677">Repeat</keyword>
<dbReference type="Proteomes" id="UP000228987">
    <property type="component" value="Unassembled WGS sequence"/>
</dbReference>
<keyword evidence="3" id="KW-0472">Membrane</keyword>
<dbReference type="EMBL" id="NVWI01000001">
    <property type="protein sequence ID" value="PCJ43493.1"/>
    <property type="molecule type" value="Genomic_DNA"/>
</dbReference>
<dbReference type="InterPro" id="IPR051685">
    <property type="entry name" value="Ycf3/AcsC/BcsC/TPR_MFPF"/>
</dbReference>
<organism evidence="4 5">
    <name type="scientific">SAR86 cluster bacterium</name>
    <dbReference type="NCBI Taxonomy" id="2030880"/>
    <lineage>
        <taxon>Bacteria</taxon>
        <taxon>Pseudomonadati</taxon>
        <taxon>Pseudomonadota</taxon>
        <taxon>Gammaproteobacteria</taxon>
        <taxon>SAR86 cluster</taxon>
    </lineage>
</organism>
<gene>
    <name evidence="4" type="ORF">COA71_01065</name>
</gene>
<dbReference type="PANTHER" id="PTHR44943">
    <property type="entry name" value="CELLULOSE SYNTHASE OPERON PROTEIN C"/>
    <property type="match status" value="1"/>
</dbReference>
<proteinExistence type="predicted"/>
<dbReference type="PANTHER" id="PTHR44943:SF4">
    <property type="entry name" value="TPR REPEAT-CONTAINING PROTEIN MJ0798"/>
    <property type="match status" value="1"/>
</dbReference>
<accession>A0A2A5CIB1</accession>
<evidence type="ECO:0000256" key="3">
    <source>
        <dbReference type="SAM" id="Phobius"/>
    </source>
</evidence>
<keyword evidence="3" id="KW-0812">Transmembrane</keyword>
<comment type="caution">
    <text evidence="4">The sequence shown here is derived from an EMBL/GenBank/DDBJ whole genome shotgun (WGS) entry which is preliminary data.</text>
</comment>
<dbReference type="InterPro" id="IPR011990">
    <property type="entry name" value="TPR-like_helical_dom_sf"/>
</dbReference>
<evidence type="ECO:0000256" key="1">
    <source>
        <dbReference type="ARBA" id="ARBA00022737"/>
    </source>
</evidence>
<keyword evidence="2" id="KW-0802">TPR repeat</keyword>
<dbReference type="SMART" id="SM00028">
    <property type="entry name" value="TPR"/>
    <property type="match status" value="3"/>
</dbReference>
<keyword evidence="3" id="KW-1133">Transmembrane helix</keyword>
<feature type="transmembrane region" description="Helical" evidence="3">
    <location>
        <begin position="41"/>
        <end position="64"/>
    </location>
</feature>
<dbReference type="SUPFAM" id="SSF48452">
    <property type="entry name" value="TPR-like"/>
    <property type="match status" value="1"/>
</dbReference>
<dbReference type="Gene3D" id="1.25.40.10">
    <property type="entry name" value="Tetratricopeptide repeat domain"/>
    <property type="match status" value="2"/>
</dbReference>
<sequence>MADKPSNQSEPEFTPQETPAQVFGMGDVQAHKVKQQQQTKILWGIFSLLLVLVLSVVFILPSFIATPDPTTVAPVIIPVERATPQNAFSPFEEAQLLREREQAQEVLALILELQELLEGISVDSWAGEAYLEALAIAAEGDLAYREQNFLGSQEIYQRGLLALQALETMSLEVLTSSIENGYAAIESAMPAEAEAAFTTALLIETDSETALVGLERAQLLPEVIALLEQGNTRHENSELEAALEFYIQAAVVDPAHVGATNAISQTTIDIVDRDFLNAMSLGFNSIQNNNPEAALGSFNQALSLKPESSDALAAITQAETMITSRDLNIQLSAAQEHDAAERWQEALQAYNNALAIDANVVAAIDGRERAQTRSSLDIFLNNIVNAPLRLIEEEVYQQSITVYNEALSLAQQDTRLYDQLIALRGYLDKARVPIQVTLNSDGYTNVTIYRISELGRFDSQTLNLNPGTYTAVGVRSGYRDVRAEFIVPFSGEEPVVTVICNEPV</sequence>
<evidence type="ECO:0000313" key="5">
    <source>
        <dbReference type="Proteomes" id="UP000228987"/>
    </source>
</evidence>
<dbReference type="InterPro" id="IPR019734">
    <property type="entry name" value="TPR_rpt"/>
</dbReference>
<name>A0A2A5CIB1_9GAMM</name>
<protein>
    <submittedName>
        <fullName evidence="4">Uncharacterized protein</fullName>
    </submittedName>
</protein>
<dbReference type="AlphaFoldDB" id="A0A2A5CIB1"/>